<dbReference type="InterPro" id="IPR018551">
    <property type="entry name" value="DUF2007"/>
</dbReference>
<reference evidence="2 3" key="1">
    <citation type="submission" date="2021-05" db="EMBL/GenBank/DDBJ databases">
        <authorList>
            <person name="Zhang Z.D."/>
            <person name="Osman G."/>
        </authorList>
    </citation>
    <scope>NUCLEOTIDE SEQUENCE [LARGE SCALE GENOMIC DNA]</scope>
    <source>
        <strain evidence="2 3">KCTC 32217</strain>
    </source>
</reference>
<evidence type="ECO:0000259" key="1">
    <source>
        <dbReference type="Pfam" id="PF09413"/>
    </source>
</evidence>
<sequence length="68" mass="7763">MGRWQTVTTIESPVRAEIIKGVLEQHGIMAMVVNKKESVYHIHGHYEILVPRDHALQAANIIKNEITF</sequence>
<protein>
    <submittedName>
        <fullName evidence="2">DUF2007 domain-containing protein</fullName>
    </submittedName>
</protein>
<name>A0AAP2CJE9_9BACT</name>
<dbReference type="EMBL" id="JAHCMY010000002">
    <property type="protein sequence ID" value="MBS9523665.1"/>
    <property type="molecule type" value="Genomic_DNA"/>
</dbReference>
<dbReference type="Proteomes" id="UP001319104">
    <property type="component" value="Unassembled WGS sequence"/>
</dbReference>
<accession>A0AAP2CJE9</accession>
<feature type="domain" description="DUF2007" evidence="1">
    <location>
        <begin position="4"/>
        <end position="64"/>
    </location>
</feature>
<organism evidence="2 3">
    <name type="scientific">Litoribacter ruber</name>
    <dbReference type="NCBI Taxonomy" id="702568"/>
    <lineage>
        <taxon>Bacteria</taxon>
        <taxon>Pseudomonadati</taxon>
        <taxon>Bacteroidota</taxon>
        <taxon>Cytophagia</taxon>
        <taxon>Cytophagales</taxon>
        <taxon>Cyclobacteriaceae</taxon>
        <taxon>Litoribacter</taxon>
    </lineage>
</organism>
<dbReference type="Pfam" id="PF09413">
    <property type="entry name" value="DUF2007"/>
    <property type="match status" value="1"/>
</dbReference>
<keyword evidence="3" id="KW-1185">Reference proteome</keyword>
<proteinExistence type="predicted"/>
<comment type="caution">
    <text evidence="2">The sequence shown here is derived from an EMBL/GenBank/DDBJ whole genome shotgun (WGS) entry which is preliminary data.</text>
</comment>
<evidence type="ECO:0000313" key="2">
    <source>
        <dbReference type="EMBL" id="MBS9523665.1"/>
    </source>
</evidence>
<evidence type="ECO:0000313" key="3">
    <source>
        <dbReference type="Proteomes" id="UP001319104"/>
    </source>
</evidence>
<dbReference type="AlphaFoldDB" id="A0AAP2CJE9"/>
<dbReference type="RefSeq" id="WP_213944549.1">
    <property type="nucleotide sequence ID" value="NZ_JAHBGI010000009.1"/>
</dbReference>
<gene>
    <name evidence="2" type="ORF">KI659_06495</name>
</gene>